<dbReference type="Pfam" id="PF01590">
    <property type="entry name" value="GAF"/>
    <property type="match status" value="1"/>
</dbReference>
<dbReference type="Pfam" id="PF02518">
    <property type="entry name" value="HATPase_c"/>
    <property type="match status" value="1"/>
</dbReference>
<dbReference type="SUPFAM" id="SSF52172">
    <property type="entry name" value="CheY-like"/>
    <property type="match status" value="1"/>
</dbReference>
<dbReference type="InterPro" id="IPR003018">
    <property type="entry name" value="GAF"/>
</dbReference>
<evidence type="ECO:0000259" key="10">
    <source>
        <dbReference type="PROSITE" id="PS50113"/>
    </source>
</evidence>
<protein>
    <recommendedName>
        <fullName evidence="3">histidine kinase</fullName>
        <ecNumber evidence="3">2.7.13.3</ecNumber>
    </recommendedName>
</protein>
<dbReference type="InterPro" id="IPR005467">
    <property type="entry name" value="His_kinase_dom"/>
</dbReference>
<dbReference type="GO" id="GO:0000155">
    <property type="term" value="F:phosphorelay sensor kinase activity"/>
    <property type="evidence" value="ECO:0007669"/>
    <property type="project" value="InterPro"/>
</dbReference>
<dbReference type="SUPFAM" id="SSF47384">
    <property type="entry name" value="Homodimeric domain of signal transducing histidine kinase"/>
    <property type="match status" value="1"/>
</dbReference>
<accession>A0A7Z2JKC7</accession>
<dbReference type="Proteomes" id="UP000433577">
    <property type="component" value="Chromosome 4"/>
</dbReference>
<dbReference type="SMART" id="SM00065">
    <property type="entry name" value="GAF"/>
    <property type="match status" value="1"/>
</dbReference>
<dbReference type="PROSITE" id="PS50113">
    <property type="entry name" value="PAC"/>
    <property type="match status" value="2"/>
</dbReference>
<dbReference type="EC" id="2.7.13.3" evidence="3"/>
<dbReference type="PANTHER" id="PTHR43547:SF2">
    <property type="entry name" value="HYBRID SIGNAL TRANSDUCTION HISTIDINE KINASE C"/>
    <property type="match status" value="1"/>
</dbReference>
<dbReference type="Pfam" id="PF08448">
    <property type="entry name" value="PAS_4"/>
    <property type="match status" value="1"/>
</dbReference>
<dbReference type="Gene3D" id="3.40.50.2300">
    <property type="match status" value="1"/>
</dbReference>
<evidence type="ECO:0000256" key="5">
    <source>
        <dbReference type="ARBA" id="ARBA00022679"/>
    </source>
</evidence>
<dbReference type="PROSITE" id="PS50109">
    <property type="entry name" value="HIS_KIN"/>
    <property type="match status" value="1"/>
</dbReference>
<name>A0A7Z2JKC7_9BURK</name>
<organism evidence="11 12">
    <name type="scientific">Paraburkholderia acidisoli</name>
    <dbReference type="NCBI Taxonomy" id="2571748"/>
    <lineage>
        <taxon>Bacteria</taxon>
        <taxon>Pseudomonadati</taxon>
        <taxon>Pseudomonadota</taxon>
        <taxon>Betaproteobacteria</taxon>
        <taxon>Burkholderiales</taxon>
        <taxon>Burkholderiaceae</taxon>
        <taxon>Paraburkholderia</taxon>
    </lineage>
</organism>
<dbReference type="PROSITE" id="PS50110">
    <property type="entry name" value="RESPONSE_REGULATORY"/>
    <property type="match status" value="1"/>
</dbReference>
<sequence length="839" mass="93090">MTDWPHGNGEMARLIRTFDWAGTPLGPVAQWPFSLKNTVDLILASGHAMQLAWGPEKVILYNDAYAPMLGGQHPRALGLPFHKAWPDIWRDIEPLVAQVFAGETVKFEDMPLVMNRNGYAEDTWWNFSYSPVRDESGEVSGLLNVTVDATAKHRTQQVEHERDTAHAQLQLNEARFRALVTAGGNSVYRMSPDWRMMFQLDSQTLANTAAPIEDWVTKYIPDEDLPKVRCAIDAAIRTRSLFELEHRVRLSDGGVGWVLSRAVPLPGPDGEIAEWFGSASDITQRIQTEQAMREREERQSFLLVLSDALRTEQAPEAIGRITTRHVAERLGADRCYIVRLSRDIGKGWAEFETRRPDLSSAEGEYRLDDFPESTARMETQSLALADIATDTTLSDVDKQSFRALRIGAILAAPLRRGGRDTFWALVATSTQPREWRSEELRLLEESAERSWSAMERAHAQAALHDADQRKDQFLAVLAHELRNGLAPLVYNVQIGNSRSGNVALMKELFVRSDRQLRHLVLLVDDLLDVARITTGKIELKLETVNPRDVVNLALDACRPEAERKHHHLTVIDEASFGLAVRGDRVRLTQVVSNLLSNATKYMNDGGNITVRIARDGEQALIEVSDTGIGIPPAALPRVFELFSQVREQQAYSAGGLGIGLSIVKQLVEMHGGGVTAVSEGEGRGSTFFVRLPLMVGDDASEAADVAQPEVPASARALRVLVVDDRRDAADALTELLKLDGHDAQAAYGGVHALESAHRRRPDVVFLDLMMPDMDGFEVARRLRSEFPDQPPLRIVALTGRGQETDRRETQAASFDGHLTKPAVDAELRSVLSAARESLA</sequence>
<dbReference type="InterPro" id="IPR011006">
    <property type="entry name" value="CheY-like_superfamily"/>
</dbReference>
<comment type="subcellular location">
    <subcellularLocation>
        <location evidence="2">Cell inner membrane</location>
        <topology evidence="2">Multi-pass membrane protein</topology>
    </subcellularLocation>
</comment>
<dbReference type="InterPro" id="IPR036890">
    <property type="entry name" value="HATPase_C_sf"/>
</dbReference>
<dbReference type="SMART" id="SM00086">
    <property type="entry name" value="PAC"/>
    <property type="match status" value="1"/>
</dbReference>
<dbReference type="NCBIfam" id="TIGR00229">
    <property type="entry name" value="sensory_box"/>
    <property type="match status" value="1"/>
</dbReference>
<dbReference type="SUPFAM" id="SSF55874">
    <property type="entry name" value="ATPase domain of HSP90 chaperone/DNA topoisomerase II/histidine kinase"/>
    <property type="match status" value="1"/>
</dbReference>
<dbReference type="InterPro" id="IPR003594">
    <property type="entry name" value="HATPase_dom"/>
</dbReference>
<dbReference type="InterPro" id="IPR004358">
    <property type="entry name" value="Sig_transdc_His_kin-like_C"/>
</dbReference>
<dbReference type="InterPro" id="IPR035965">
    <property type="entry name" value="PAS-like_dom_sf"/>
</dbReference>
<dbReference type="InterPro" id="IPR000700">
    <property type="entry name" value="PAS-assoc_C"/>
</dbReference>
<dbReference type="InterPro" id="IPR003661">
    <property type="entry name" value="HisK_dim/P_dom"/>
</dbReference>
<dbReference type="FunFam" id="3.30.565.10:FF:000006">
    <property type="entry name" value="Sensor histidine kinase WalK"/>
    <property type="match status" value="1"/>
</dbReference>
<keyword evidence="4 7" id="KW-0597">Phosphoprotein</keyword>
<evidence type="ECO:0000313" key="12">
    <source>
        <dbReference type="Proteomes" id="UP000433577"/>
    </source>
</evidence>
<feature type="modified residue" description="4-aspartylphosphate" evidence="7">
    <location>
        <position position="767"/>
    </location>
</feature>
<evidence type="ECO:0000256" key="7">
    <source>
        <dbReference type="PROSITE-ProRule" id="PRU00169"/>
    </source>
</evidence>
<proteinExistence type="predicted"/>
<dbReference type="EMBL" id="CP046916">
    <property type="protein sequence ID" value="QGZ66159.1"/>
    <property type="molecule type" value="Genomic_DNA"/>
</dbReference>
<dbReference type="InterPro" id="IPR029016">
    <property type="entry name" value="GAF-like_dom_sf"/>
</dbReference>
<dbReference type="InterPro" id="IPR013656">
    <property type="entry name" value="PAS_4"/>
</dbReference>
<dbReference type="Gene3D" id="3.30.450.40">
    <property type="match status" value="1"/>
</dbReference>
<dbReference type="CDD" id="cd00075">
    <property type="entry name" value="HATPase"/>
    <property type="match status" value="1"/>
</dbReference>
<reference evidence="11 12" key="1">
    <citation type="submission" date="2019-12" db="EMBL/GenBank/DDBJ databases">
        <title>Paraburkholderia acidiphila 7Q-K02 sp. nov and Paraburkholderia acidisoli DHF22 sp. nov., two strains isolated from forest soil.</title>
        <authorList>
            <person name="Gao Z."/>
            <person name="Qiu L."/>
        </authorList>
    </citation>
    <scope>NUCLEOTIDE SEQUENCE [LARGE SCALE GENOMIC DNA]</scope>
    <source>
        <strain evidence="11 12">DHF22</strain>
    </source>
</reference>
<dbReference type="CDD" id="cd00130">
    <property type="entry name" value="PAS"/>
    <property type="match status" value="1"/>
</dbReference>
<evidence type="ECO:0000256" key="6">
    <source>
        <dbReference type="ARBA" id="ARBA00022777"/>
    </source>
</evidence>
<feature type="domain" description="Response regulatory" evidence="9">
    <location>
        <begin position="718"/>
        <end position="835"/>
    </location>
</feature>
<feature type="domain" description="Histidine kinase" evidence="8">
    <location>
        <begin position="476"/>
        <end position="695"/>
    </location>
</feature>
<dbReference type="Pfam" id="PF00072">
    <property type="entry name" value="Response_reg"/>
    <property type="match status" value="1"/>
</dbReference>
<dbReference type="AlphaFoldDB" id="A0A7Z2JKC7"/>
<evidence type="ECO:0000256" key="4">
    <source>
        <dbReference type="ARBA" id="ARBA00022553"/>
    </source>
</evidence>
<dbReference type="Gene3D" id="1.10.287.130">
    <property type="match status" value="1"/>
</dbReference>
<dbReference type="InterPro" id="IPR001610">
    <property type="entry name" value="PAC"/>
</dbReference>
<keyword evidence="5" id="KW-0808">Transferase</keyword>
<evidence type="ECO:0000259" key="9">
    <source>
        <dbReference type="PROSITE" id="PS50110"/>
    </source>
</evidence>
<comment type="catalytic activity">
    <reaction evidence="1">
        <text>ATP + protein L-histidine = ADP + protein N-phospho-L-histidine.</text>
        <dbReference type="EC" id="2.7.13.3"/>
    </reaction>
</comment>
<feature type="domain" description="PAC" evidence="10">
    <location>
        <begin position="242"/>
        <end position="294"/>
    </location>
</feature>
<dbReference type="PRINTS" id="PR00344">
    <property type="entry name" value="BCTRLSENSOR"/>
</dbReference>
<dbReference type="Gene3D" id="3.30.450.20">
    <property type="entry name" value="PAS domain"/>
    <property type="match status" value="2"/>
</dbReference>
<dbReference type="InterPro" id="IPR036097">
    <property type="entry name" value="HisK_dim/P_sf"/>
</dbReference>
<dbReference type="GO" id="GO:0005886">
    <property type="term" value="C:plasma membrane"/>
    <property type="evidence" value="ECO:0007669"/>
    <property type="project" value="UniProtKB-SubCell"/>
</dbReference>
<evidence type="ECO:0000313" key="11">
    <source>
        <dbReference type="EMBL" id="QGZ66159.1"/>
    </source>
</evidence>
<dbReference type="Pfam" id="PF08447">
    <property type="entry name" value="PAS_3"/>
    <property type="match status" value="1"/>
</dbReference>
<dbReference type="Pfam" id="PF00512">
    <property type="entry name" value="HisKA"/>
    <property type="match status" value="1"/>
</dbReference>
<dbReference type="SUPFAM" id="SSF55785">
    <property type="entry name" value="PYP-like sensor domain (PAS domain)"/>
    <property type="match status" value="2"/>
</dbReference>
<evidence type="ECO:0000256" key="3">
    <source>
        <dbReference type="ARBA" id="ARBA00012438"/>
    </source>
</evidence>
<dbReference type="Gene3D" id="3.30.565.10">
    <property type="entry name" value="Histidine kinase-like ATPase, C-terminal domain"/>
    <property type="match status" value="1"/>
</dbReference>
<dbReference type="InterPro" id="IPR013655">
    <property type="entry name" value="PAS_fold_3"/>
</dbReference>
<dbReference type="PANTHER" id="PTHR43547">
    <property type="entry name" value="TWO-COMPONENT HISTIDINE KINASE"/>
    <property type="match status" value="1"/>
</dbReference>
<keyword evidence="6" id="KW-0418">Kinase</keyword>
<dbReference type="CDD" id="cd00082">
    <property type="entry name" value="HisKA"/>
    <property type="match status" value="1"/>
</dbReference>
<feature type="domain" description="PAC" evidence="10">
    <location>
        <begin position="108"/>
        <end position="161"/>
    </location>
</feature>
<evidence type="ECO:0000256" key="2">
    <source>
        <dbReference type="ARBA" id="ARBA00004429"/>
    </source>
</evidence>
<dbReference type="SMART" id="SM00387">
    <property type="entry name" value="HATPase_c"/>
    <property type="match status" value="1"/>
</dbReference>
<dbReference type="SUPFAM" id="SSF55781">
    <property type="entry name" value="GAF domain-like"/>
    <property type="match status" value="1"/>
</dbReference>
<dbReference type="KEGG" id="pacs:FAZ98_30550"/>
<dbReference type="SMART" id="SM00388">
    <property type="entry name" value="HisKA"/>
    <property type="match status" value="1"/>
</dbReference>
<evidence type="ECO:0000256" key="1">
    <source>
        <dbReference type="ARBA" id="ARBA00000085"/>
    </source>
</evidence>
<dbReference type="InterPro" id="IPR001789">
    <property type="entry name" value="Sig_transdc_resp-reg_receiver"/>
</dbReference>
<dbReference type="InterPro" id="IPR000014">
    <property type="entry name" value="PAS"/>
</dbReference>
<dbReference type="SMART" id="SM00448">
    <property type="entry name" value="REC"/>
    <property type="match status" value="1"/>
</dbReference>
<keyword evidence="12" id="KW-1185">Reference proteome</keyword>
<evidence type="ECO:0000259" key="8">
    <source>
        <dbReference type="PROSITE" id="PS50109"/>
    </source>
</evidence>
<gene>
    <name evidence="11" type="ORF">FAZ98_30550</name>
</gene>